<evidence type="ECO:0000256" key="4">
    <source>
        <dbReference type="PIRSR" id="PIRSR619791-2"/>
    </source>
</evidence>
<reference evidence="7" key="1">
    <citation type="submission" date="2023-01" db="EMBL/GenBank/DDBJ databases">
        <title>Genome assembly of the deep-sea coral Lophelia pertusa.</title>
        <authorList>
            <person name="Herrera S."/>
            <person name="Cordes E."/>
        </authorList>
    </citation>
    <scope>NUCLEOTIDE SEQUENCE</scope>
    <source>
        <strain evidence="7">USNM1676648</strain>
        <tissue evidence="7">Polyp</tissue>
    </source>
</reference>
<dbReference type="InterPro" id="IPR037120">
    <property type="entry name" value="Haem_peroxidase_sf_animal"/>
</dbReference>
<dbReference type="Proteomes" id="UP001163046">
    <property type="component" value="Unassembled WGS sequence"/>
</dbReference>
<comment type="subcellular location">
    <subcellularLocation>
        <location evidence="1">Secreted</location>
    </subcellularLocation>
</comment>
<dbReference type="InterPro" id="IPR019791">
    <property type="entry name" value="Haem_peroxidase_animal"/>
</dbReference>
<evidence type="ECO:0000256" key="1">
    <source>
        <dbReference type="ARBA" id="ARBA00004613"/>
    </source>
</evidence>
<sequence>MVFRKATDVSFSILLIPFFINTVASQCQGGRSIGPVPSVTDERHLDGISNNKDHVWWGAAREDVTRDAPAMYADGIALPAGACTPQQRGTGNCRYPDEINGFGSNRPSPRKISNEFFQQIESTISARRLSDLHPNFGQFLAHDTDSSPQLPTASRESADVFSDVWLPIKVPKGDIHFDRQNKGNVYLPFVRTNFNRCTGRSTNTSRQQINKISSYIDGSVVYGETEARNKALREFKDGKLKVGLGDLLPENTVAVSNDNPIGRDANLLAAAGDSRANEQPGLIALHTLFVREHNRLCDEYKTKNPQATDEQIFQAVRRLVAAEIQAITFREYLPATLGGTEHIPAYQGYNKSVDVGMSNMMSTAAFRFGHSQVNTHLWRFEEDGTMSHYGHLPLRDAYFSPERVSREGGIDPLLRGAVKQAAQEVDLKMVDDMRNALFPSGRELGTDLASKNIQRGRDHGLPDYNSVRKALGLKGLSSFSEITKDSKTAKKMEEVYQDINNVDLWVGGLAEDHESGSELGPTFRTIMMRNFLRIRDGDRFWYERYLSKEEIDKVHSLTLGKIIRLNTGFKSAPDNVFYSTQYCAGVEKLQCIPTMAKTSPVTEATNNTMRNVLIAISVVMFVVLIILVALLVRFWIRSRQKRKVIPVKEAIGHTNGDVEVHDIS</sequence>
<keyword evidence="3" id="KW-0325">Glycoprotein</keyword>
<keyword evidence="4" id="KW-0479">Metal-binding</keyword>
<dbReference type="PANTHER" id="PTHR11475">
    <property type="entry name" value="OXIDASE/PEROXIDASE"/>
    <property type="match status" value="1"/>
</dbReference>
<evidence type="ECO:0000256" key="2">
    <source>
        <dbReference type="ARBA" id="ARBA00022525"/>
    </source>
</evidence>
<dbReference type="Pfam" id="PF03098">
    <property type="entry name" value="An_peroxidase"/>
    <property type="match status" value="1"/>
</dbReference>
<dbReference type="CDD" id="cd09822">
    <property type="entry name" value="peroxinectin_like_bacterial"/>
    <property type="match status" value="1"/>
</dbReference>
<accession>A0A9X0CUW7</accession>
<keyword evidence="4" id="KW-0408">Iron</keyword>
<dbReference type="PROSITE" id="PS50292">
    <property type="entry name" value="PEROXIDASE_3"/>
    <property type="match status" value="1"/>
</dbReference>
<dbReference type="GO" id="GO:0020037">
    <property type="term" value="F:heme binding"/>
    <property type="evidence" value="ECO:0007669"/>
    <property type="project" value="InterPro"/>
</dbReference>
<dbReference type="PANTHER" id="PTHR11475:SF4">
    <property type="entry name" value="CHORION PEROXIDASE"/>
    <property type="match status" value="1"/>
</dbReference>
<organism evidence="7 8">
    <name type="scientific">Desmophyllum pertusum</name>
    <dbReference type="NCBI Taxonomy" id="174260"/>
    <lineage>
        <taxon>Eukaryota</taxon>
        <taxon>Metazoa</taxon>
        <taxon>Cnidaria</taxon>
        <taxon>Anthozoa</taxon>
        <taxon>Hexacorallia</taxon>
        <taxon>Scleractinia</taxon>
        <taxon>Caryophylliina</taxon>
        <taxon>Caryophylliidae</taxon>
        <taxon>Desmophyllum</taxon>
    </lineage>
</organism>
<proteinExistence type="predicted"/>
<dbReference type="PRINTS" id="PR00457">
    <property type="entry name" value="ANPEROXIDASE"/>
</dbReference>
<feature type="signal peptide" evidence="6">
    <location>
        <begin position="1"/>
        <end position="25"/>
    </location>
</feature>
<keyword evidence="5" id="KW-0472">Membrane</keyword>
<comment type="caution">
    <text evidence="7">The sequence shown here is derived from an EMBL/GenBank/DDBJ whole genome shotgun (WGS) entry which is preliminary data.</text>
</comment>
<evidence type="ECO:0000256" key="5">
    <source>
        <dbReference type="SAM" id="Phobius"/>
    </source>
</evidence>
<dbReference type="Gene3D" id="1.10.640.10">
    <property type="entry name" value="Haem peroxidase domain superfamily, animal type"/>
    <property type="match status" value="1"/>
</dbReference>
<dbReference type="EMBL" id="MU826828">
    <property type="protein sequence ID" value="KAJ7374309.1"/>
    <property type="molecule type" value="Genomic_DNA"/>
</dbReference>
<evidence type="ECO:0000313" key="7">
    <source>
        <dbReference type="EMBL" id="KAJ7374309.1"/>
    </source>
</evidence>
<protein>
    <submittedName>
        <fullName evidence="7">Uncharacterized protein</fullName>
    </submittedName>
</protein>
<keyword evidence="2" id="KW-0964">Secreted</keyword>
<evidence type="ECO:0000313" key="8">
    <source>
        <dbReference type="Proteomes" id="UP001163046"/>
    </source>
</evidence>
<dbReference type="GO" id="GO:0005576">
    <property type="term" value="C:extracellular region"/>
    <property type="evidence" value="ECO:0007669"/>
    <property type="project" value="UniProtKB-SubCell"/>
</dbReference>
<keyword evidence="4" id="KW-0349">Heme</keyword>
<keyword evidence="5" id="KW-0812">Transmembrane</keyword>
<dbReference type="GO" id="GO:0004601">
    <property type="term" value="F:peroxidase activity"/>
    <property type="evidence" value="ECO:0007669"/>
    <property type="project" value="InterPro"/>
</dbReference>
<dbReference type="GO" id="GO:0046872">
    <property type="term" value="F:metal ion binding"/>
    <property type="evidence" value="ECO:0007669"/>
    <property type="project" value="UniProtKB-KW"/>
</dbReference>
<feature type="chain" id="PRO_5040890140" evidence="6">
    <location>
        <begin position="26"/>
        <end position="664"/>
    </location>
</feature>
<keyword evidence="6" id="KW-0732">Signal</keyword>
<feature type="binding site" description="axial binding residue" evidence="4">
    <location>
        <position position="370"/>
    </location>
    <ligand>
        <name>heme b</name>
        <dbReference type="ChEBI" id="CHEBI:60344"/>
    </ligand>
    <ligandPart>
        <name>Fe</name>
        <dbReference type="ChEBI" id="CHEBI:18248"/>
    </ligandPart>
</feature>
<keyword evidence="8" id="KW-1185">Reference proteome</keyword>
<dbReference type="InterPro" id="IPR010255">
    <property type="entry name" value="Haem_peroxidase_sf"/>
</dbReference>
<feature type="transmembrane region" description="Helical" evidence="5">
    <location>
        <begin position="612"/>
        <end position="636"/>
    </location>
</feature>
<keyword evidence="5" id="KW-1133">Transmembrane helix</keyword>
<evidence type="ECO:0000256" key="3">
    <source>
        <dbReference type="ARBA" id="ARBA00023180"/>
    </source>
</evidence>
<dbReference type="SUPFAM" id="SSF48113">
    <property type="entry name" value="Heme-dependent peroxidases"/>
    <property type="match status" value="1"/>
</dbReference>
<evidence type="ECO:0000256" key="6">
    <source>
        <dbReference type="SAM" id="SignalP"/>
    </source>
</evidence>
<gene>
    <name evidence="7" type="ORF">OS493_007395</name>
</gene>
<dbReference type="AlphaFoldDB" id="A0A9X0CUW7"/>
<name>A0A9X0CUW7_9CNID</name>
<dbReference type="GO" id="GO:0006979">
    <property type="term" value="P:response to oxidative stress"/>
    <property type="evidence" value="ECO:0007669"/>
    <property type="project" value="InterPro"/>
</dbReference>
<dbReference type="OrthoDB" id="823504at2759"/>